<feature type="transmembrane region" description="Helical" evidence="1">
    <location>
        <begin position="371"/>
        <end position="389"/>
    </location>
</feature>
<feature type="transmembrane region" description="Helical" evidence="1">
    <location>
        <begin position="45"/>
        <end position="66"/>
    </location>
</feature>
<gene>
    <name evidence="2" type="ORF">AVR91_0206330</name>
</gene>
<keyword evidence="1" id="KW-0472">Membrane</keyword>
<feature type="transmembrane region" description="Helical" evidence="1">
    <location>
        <begin position="216"/>
        <end position="242"/>
    </location>
</feature>
<evidence type="ECO:0000313" key="3">
    <source>
        <dbReference type="Proteomes" id="UP000076660"/>
    </source>
</evidence>
<dbReference type="OrthoDB" id="3520547at2"/>
<protein>
    <recommendedName>
        <fullName evidence="4">Transmembrane protein DUF3556</fullName>
    </recommendedName>
</protein>
<feature type="transmembrane region" description="Helical" evidence="1">
    <location>
        <begin position="344"/>
        <end position="365"/>
    </location>
</feature>
<reference evidence="2 3" key="1">
    <citation type="submission" date="2016-12" db="EMBL/GenBank/DDBJ databases">
        <title>Amycolatopsis keratiniphila subsp. keratiniphila genome sequencing and assembly.</title>
        <authorList>
            <person name="Mayilraj S."/>
            <person name="Kaur N."/>
        </authorList>
    </citation>
    <scope>NUCLEOTIDE SEQUENCE [LARGE SCALE GENOMIC DNA]</scope>
    <source>
        <strain evidence="2 3">DSM 44409</strain>
    </source>
</reference>
<proteinExistence type="predicted"/>
<feature type="transmembrane region" description="Helical" evidence="1">
    <location>
        <begin position="147"/>
        <end position="166"/>
    </location>
</feature>
<evidence type="ECO:0000256" key="1">
    <source>
        <dbReference type="SAM" id="Phobius"/>
    </source>
</evidence>
<dbReference type="Pfam" id="PF12077">
    <property type="entry name" value="DUF3556"/>
    <property type="match status" value="1"/>
</dbReference>
<dbReference type="Proteomes" id="UP000076660">
    <property type="component" value="Unassembled WGS sequence"/>
</dbReference>
<dbReference type="AlphaFoldDB" id="A0A1W2M1J0"/>
<sequence>MGFKTGDFPPVDPARLFEMPYLERIKVLSRHWVEYGFGTPKMTHVIYLAKLLVVYVVGGLLIAALTSGLNPLEFSSWWTEPIFYQKLILWTVFLEALGAGGSWGPLAGHFKPFTCGWRTYLKVDTIRQAPWKRVPLTGGDRRTGVDVLLYIAVIAVLLAGLLLPGTADADLTRLGFDAGRVMPAVAAALAVLMVTLGLRDKVFFLQARGEQYLPAIIFFAAFPIVDMIVALKVLIVAVWFGAGFSKFGKHFSMVVPPMVSNTPWLPSKAVKRMHYKDFPRDLRPSYRGSLLAHVGGTFVEIVTPLVLLFTVNATVALLAAGVMVCFHLFITSTFPLAVPLEWNILFAFAAVFLFLGHPNWAGYGLGDMNPALLALTVVGVLFFPVLGNLRPDLVSFLPSMRQYAGNWASAMWAFAPGAEDRLDQHLVKPSEMTVKQLSALYGPEAAEVVMHQLLGWRAMHSQGRALNSIMINQLGADIDHYTLREAEFSTNCIIGFNFGDGHMHDARFIESLQRRCGFRPGEFVVVWIESQPVHRNHLRYQVIDAALGVVERGVYRAEDAVAEQPWLPNGPIAVDVQWRMRGYERVRYPKAAADREEVQR</sequence>
<comment type="caution">
    <text evidence="2">The sequence shown here is derived from an EMBL/GenBank/DDBJ whole genome shotgun (WGS) entry which is preliminary data.</text>
</comment>
<feature type="transmembrane region" description="Helical" evidence="1">
    <location>
        <begin position="87"/>
        <end position="104"/>
    </location>
</feature>
<accession>A0A1W2M1J0</accession>
<name>A0A1W2M1J0_9PSEU</name>
<organism evidence="2 3">
    <name type="scientific">Amycolatopsis keratiniphila subsp. keratiniphila</name>
    <dbReference type="NCBI Taxonomy" id="227715"/>
    <lineage>
        <taxon>Bacteria</taxon>
        <taxon>Bacillati</taxon>
        <taxon>Actinomycetota</taxon>
        <taxon>Actinomycetes</taxon>
        <taxon>Pseudonocardiales</taxon>
        <taxon>Pseudonocardiaceae</taxon>
        <taxon>Amycolatopsis</taxon>
        <taxon>Amycolatopsis japonica group</taxon>
    </lineage>
</organism>
<keyword evidence="1" id="KW-0812">Transmembrane</keyword>
<dbReference type="RefSeq" id="WP_063274843.1">
    <property type="nucleotide sequence ID" value="NZ_LQMT02000007.1"/>
</dbReference>
<dbReference type="EMBL" id="LQMT02000007">
    <property type="protein sequence ID" value="ONF73718.1"/>
    <property type="molecule type" value="Genomic_DNA"/>
</dbReference>
<dbReference type="InterPro" id="IPR021941">
    <property type="entry name" value="DUF3556_TM"/>
</dbReference>
<evidence type="ECO:0000313" key="2">
    <source>
        <dbReference type="EMBL" id="ONF73718.1"/>
    </source>
</evidence>
<feature type="transmembrane region" description="Helical" evidence="1">
    <location>
        <begin position="290"/>
        <end position="309"/>
    </location>
</feature>
<feature type="transmembrane region" description="Helical" evidence="1">
    <location>
        <begin position="178"/>
        <end position="196"/>
    </location>
</feature>
<evidence type="ECO:0008006" key="4">
    <source>
        <dbReference type="Google" id="ProtNLM"/>
    </source>
</evidence>
<feature type="transmembrane region" description="Helical" evidence="1">
    <location>
        <begin position="315"/>
        <end position="337"/>
    </location>
</feature>
<keyword evidence="1" id="KW-1133">Transmembrane helix</keyword>